<dbReference type="Proteomes" id="UP000291343">
    <property type="component" value="Unassembled WGS sequence"/>
</dbReference>
<organism evidence="2 3">
    <name type="scientific">Laodelphax striatellus</name>
    <name type="common">Small brown planthopper</name>
    <name type="synonym">Delphax striatella</name>
    <dbReference type="NCBI Taxonomy" id="195883"/>
    <lineage>
        <taxon>Eukaryota</taxon>
        <taxon>Metazoa</taxon>
        <taxon>Ecdysozoa</taxon>
        <taxon>Arthropoda</taxon>
        <taxon>Hexapoda</taxon>
        <taxon>Insecta</taxon>
        <taxon>Pterygota</taxon>
        <taxon>Neoptera</taxon>
        <taxon>Paraneoptera</taxon>
        <taxon>Hemiptera</taxon>
        <taxon>Auchenorrhyncha</taxon>
        <taxon>Fulgoroidea</taxon>
        <taxon>Delphacidae</taxon>
        <taxon>Criomorphinae</taxon>
        <taxon>Laodelphax</taxon>
    </lineage>
</organism>
<dbReference type="Pfam" id="PF22123">
    <property type="entry name" value="Exu_RNase_H_like"/>
    <property type="match status" value="1"/>
</dbReference>
<dbReference type="EMBL" id="QKKF02011778">
    <property type="protein sequence ID" value="RZF44016.1"/>
    <property type="molecule type" value="Genomic_DNA"/>
</dbReference>
<gene>
    <name evidence="2" type="ORF">LSTR_LSTR007288</name>
</gene>
<dbReference type="InParanoid" id="A0A482XDZ9"/>
<sequence length="325" mass="36372">MVSTKVLPTTSAAEKSALPDGKFRLVGWDVDATGQMVTDEICQLAAYTPQEDFSQYIMPYKDLTLFAQRRYMMYTKTIGRYRALKDKTNNKMLRTKSEISALVDFLMWLEKIKNQEPGCTGLILLCHDAIELAPLLLIQALKRYDLLDRFASIVKGFSNCYAFVKLKCESSVTSFTLKTLSKILLDKEDEQTHSARNRARIAYQLVQHLRAGLVEPSSGGGGGALVSDLGDLAQFTWTVGDKEATVAPRLEQLQRLMSLRPLFRSGVAAAAGVEEKSGGGGGTFRRPSMQERRRAVQLRSQLLDAMIDYEMLSKTWSEREPVLHS</sequence>
<dbReference type="InterPro" id="IPR037998">
    <property type="entry name" value="Exu"/>
</dbReference>
<reference evidence="2 3" key="1">
    <citation type="journal article" date="2017" name="Gigascience">
        <title>Genome sequence of the small brown planthopper, Laodelphax striatellus.</title>
        <authorList>
            <person name="Zhu J."/>
            <person name="Jiang F."/>
            <person name="Wang X."/>
            <person name="Yang P."/>
            <person name="Bao Y."/>
            <person name="Zhao W."/>
            <person name="Wang W."/>
            <person name="Lu H."/>
            <person name="Wang Q."/>
            <person name="Cui N."/>
            <person name="Li J."/>
            <person name="Chen X."/>
            <person name="Luo L."/>
            <person name="Yu J."/>
            <person name="Kang L."/>
            <person name="Cui F."/>
        </authorList>
    </citation>
    <scope>NUCLEOTIDE SEQUENCE [LARGE SCALE GENOMIC DNA]</scope>
    <source>
        <strain evidence="2">Lst14</strain>
    </source>
</reference>
<protein>
    <recommendedName>
        <fullName evidence="1">Exuperantia RNAse H-like domain-containing protein</fullName>
    </recommendedName>
</protein>
<dbReference type="GO" id="GO:0045450">
    <property type="term" value="P:bicoid mRNA localization"/>
    <property type="evidence" value="ECO:0007669"/>
    <property type="project" value="InterPro"/>
</dbReference>
<evidence type="ECO:0000313" key="2">
    <source>
        <dbReference type="EMBL" id="RZF44016.1"/>
    </source>
</evidence>
<comment type="caution">
    <text evidence="2">The sequence shown here is derived from an EMBL/GenBank/DDBJ whole genome shotgun (WGS) entry which is preliminary data.</text>
</comment>
<feature type="domain" description="Exuperantia RNAse H-like" evidence="1">
    <location>
        <begin position="23"/>
        <end position="184"/>
    </location>
</feature>
<dbReference type="PANTHER" id="PTHR12384:SF2">
    <property type="entry name" value="MATERNAL PROTEIN EXUPERANTIA"/>
    <property type="match status" value="1"/>
</dbReference>
<dbReference type="InterPro" id="IPR054362">
    <property type="entry name" value="Exu_RNase_H-like"/>
</dbReference>
<keyword evidence="3" id="KW-1185">Reference proteome</keyword>
<dbReference type="Gene3D" id="3.30.420.10">
    <property type="entry name" value="Ribonuclease H-like superfamily/Ribonuclease H"/>
    <property type="match status" value="1"/>
</dbReference>
<dbReference type="GO" id="GO:0003723">
    <property type="term" value="F:RNA binding"/>
    <property type="evidence" value="ECO:0007669"/>
    <property type="project" value="InterPro"/>
</dbReference>
<evidence type="ECO:0000313" key="3">
    <source>
        <dbReference type="Proteomes" id="UP000291343"/>
    </source>
</evidence>
<name>A0A482XDZ9_LAOST</name>
<dbReference type="AlphaFoldDB" id="A0A482XDZ9"/>
<dbReference type="PANTHER" id="PTHR12384">
    <property type="entry name" value="MATERNAL PROTEIN EXUPERANTIA"/>
    <property type="match status" value="1"/>
</dbReference>
<proteinExistence type="predicted"/>
<dbReference type="SMR" id="A0A482XDZ9"/>
<evidence type="ECO:0000259" key="1">
    <source>
        <dbReference type="Pfam" id="PF22123"/>
    </source>
</evidence>
<dbReference type="GO" id="GO:0042803">
    <property type="term" value="F:protein homodimerization activity"/>
    <property type="evidence" value="ECO:0007669"/>
    <property type="project" value="InterPro"/>
</dbReference>
<accession>A0A482XDZ9</accession>
<dbReference type="OrthoDB" id="8251179at2759"/>
<dbReference type="STRING" id="195883.A0A482XDZ9"/>
<dbReference type="InterPro" id="IPR036397">
    <property type="entry name" value="RNaseH_sf"/>
</dbReference>